<comment type="caution">
    <text evidence="3">The sequence shown here is derived from an EMBL/GenBank/DDBJ whole genome shotgun (WGS) entry which is preliminary data.</text>
</comment>
<dbReference type="InterPro" id="IPR021255">
    <property type="entry name" value="DUF2807"/>
</dbReference>
<dbReference type="Proteomes" id="UP000646211">
    <property type="component" value="Unassembled WGS sequence"/>
</dbReference>
<evidence type="ECO:0000256" key="1">
    <source>
        <dbReference type="SAM" id="SignalP"/>
    </source>
</evidence>
<evidence type="ECO:0000313" key="4">
    <source>
        <dbReference type="Proteomes" id="UP000646211"/>
    </source>
</evidence>
<keyword evidence="4" id="KW-1185">Reference proteome</keyword>
<reference evidence="3" key="1">
    <citation type="submission" date="2020-11" db="EMBL/GenBank/DDBJ databases">
        <title>Genome of Flavobacterium soyangense.</title>
        <authorList>
            <person name="Liu Q."/>
            <person name="Xin Y.-H."/>
        </authorList>
    </citation>
    <scope>NUCLEOTIDE SEQUENCE</scope>
    <source>
        <strain evidence="3">CGMCC 1.13493</strain>
    </source>
</reference>
<proteinExistence type="predicted"/>
<dbReference type="EMBL" id="JADHEC010000002">
    <property type="protein sequence ID" value="MBF2707259.1"/>
    <property type="molecule type" value="Genomic_DNA"/>
</dbReference>
<name>A0A930U9C5_9FLAO</name>
<feature type="chain" id="PRO_5037794284" evidence="1">
    <location>
        <begin position="19"/>
        <end position="221"/>
    </location>
</feature>
<feature type="signal peptide" evidence="1">
    <location>
        <begin position="1"/>
        <end position="18"/>
    </location>
</feature>
<evidence type="ECO:0000259" key="2">
    <source>
        <dbReference type="Pfam" id="PF10988"/>
    </source>
</evidence>
<organism evidence="3 4">
    <name type="scientific">Flavobacterium soyangense</name>
    <dbReference type="NCBI Taxonomy" id="2023265"/>
    <lineage>
        <taxon>Bacteria</taxon>
        <taxon>Pseudomonadati</taxon>
        <taxon>Bacteroidota</taxon>
        <taxon>Flavobacteriia</taxon>
        <taxon>Flavobacteriales</taxon>
        <taxon>Flavobacteriaceae</taxon>
        <taxon>Flavobacterium</taxon>
    </lineage>
</organism>
<keyword evidence="1" id="KW-0732">Signal</keyword>
<accession>A0A930U9C5</accession>
<dbReference type="Pfam" id="PF10988">
    <property type="entry name" value="DUF2807"/>
    <property type="match status" value="1"/>
</dbReference>
<dbReference type="RefSeq" id="WP_194310525.1">
    <property type="nucleotide sequence ID" value="NZ_JADHEC010000002.1"/>
</dbReference>
<dbReference type="Gene3D" id="2.160.20.120">
    <property type="match status" value="1"/>
</dbReference>
<dbReference type="AlphaFoldDB" id="A0A930U9C5"/>
<evidence type="ECO:0000313" key="3">
    <source>
        <dbReference type="EMBL" id="MBF2707259.1"/>
    </source>
</evidence>
<gene>
    <name evidence="3" type="ORF">IR213_01430</name>
</gene>
<sequence length="221" mass="24051">MKKLLVITFVLLTQITFAQVTRDLGDFNSVKVFDKLNVKLIQSTENKIIIAGKRENEVIVLNKNGELKLRMPFPKLLSGDDITIELYFKKIEEIEANEGTYVSGDKTFEQTSIDLDAREGAEINLDVDVEKVNVRAVTGGVIELSGNATNQDAIIATGGIYNGKDLQTSQTSISVSAGGQAEVYATLLVDAKVKAGGSIDIYGKPKQINQKTILGGTIREK</sequence>
<protein>
    <submittedName>
        <fullName evidence="3">DUF2807 domain-containing protein</fullName>
    </submittedName>
</protein>
<feature type="domain" description="Putative auto-transporter adhesin head GIN" evidence="2">
    <location>
        <begin position="26"/>
        <end position="205"/>
    </location>
</feature>